<protein>
    <submittedName>
        <fullName evidence="2">Uncharacterized protein</fullName>
    </submittedName>
</protein>
<keyword evidence="3" id="KW-1185">Reference proteome</keyword>
<evidence type="ECO:0000313" key="3">
    <source>
        <dbReference type="Proteomes" id="UP001458880"/>
    </source>
</evidence>
<name>A0AAW1JIZ6_POPJA</name>
<dbReference type="AlphaFoldDB" id="A0AAW1JIZ6"/>
<gene>
    <name evidence="2" type="ORF">QE152_g29028</name>
</gene>
<sequence>MKVFVVIVCLAVLANADAQPERPDCKIGATPEFKLAYGEAFAIQEACLLLKCRGGNNFEVVSNCPTVFRGAPADVAAQKSREMGDKILAGQACEASSVI</sequence>
<keyword evidence="1" id="KW-0732">Signal</keyword>
<comment type="caution">
    <text evidence="2">The sequence shown here is derived from an EMBL/GenBank/DDBJ whole genome shotgun (WGS) entry which is preliminary data.</text>
</comment>
<dbReference type="Proteomes" id="UP001458880">
    <property type="component" value="Unassembled WGS sequence"/>
</dbReference>
<accession>A0AAW1JIZ6</accession>
<feature type="chain" id="PRO_5043799860" evidence="1">
    <location>
        <begin position="19"/>
        <end position="99"/>
    </location>
</feature>
<proteinExistence type="predicted"/>
<dbReference type="EMBL" id="JASPKY010000361">
    <property type="protein sequence ID" value="KAK9703890.1"/>
    <property type="molecule type" value="Genomic_DNA"/>
</dbReference>
<evidence type="ECO:0000256" key="1">
    <source>
        <dbReference type="SAM" id="SignalP"/>
    </source>
</evidence>
<reference evidence="2 3" key="1">
    <citation type="journal article" date="2024" name="BMC Genomics">
        <title>De novo assembly and annotation of Popillia japonica's genome with initial clues to its potential as an invasive pest.</title>
        <authorList>
            <person name="Cucini C."/>
            <person name="Boschi S."/>
            <person name="Funari R."/>
            <person name="Cardaioli E."/>
            <person name="Iannotti N."/>
            <person name="Marturano G."/>
            <person name="Paoli F."/>
            <person name="Bruttini M."/>
            <person name="Carapelli A."/>
            <person name="Frati F."/>
            <person name="Nardi F."/>
        </authorList>
    </citation>
    <scope>NUCLEOTIDE SEQUENCE [LARGE SCALE GENOMIC DNA]</scope>
    <source>
        <strain evidence="2">DMR45628</strain>
    </source>
</reference>
<evidence type="ECO:0000313" key="2">
    <source>
        <dbReference type="EMBL" id="KAK9703890.1"/>
    </source>
</evidence>
<feature type="signal peptide" evidence="1">
    <location>
        <begin position="1"/>
        <end position="18"/>
    </location>
</feature>
<organism evidence="2 3">
    <name type="scientific">Popillia japonica</name>
    <name type="common">Japanese beetle</name>
    <dbReference type="NCBI Taxonomy" id="7064"/>
    <lineage>
        <taxon>Eukaryota</taxon>
        <taxon>Metazoa</taxon>
        <taxon>Ecdysozoa</taxon>
        <taxon>Arthropoda</taxon>
        <taxon>Hexapoda</taxon>
        <taxon>Insecta</taxon>
        <taxon>Pterygota</taxon>
        <taxon>Neoptera</taxon>
        <taxon>Endopterygota</taxon>
        <taxon>Coleoptera</taxon>
        <taxon>Polyphaga</taxon>
        <taxon>Scarabaeiformia</taxon>
        <taxon>Scarabaeidae</taxon>
        <taxon>Rutelinae</taxon>
        <taxon>Popillia</taxon>
    </lineage>
</organism>